<evidence type="ECO:0000313" key="7">
    <source>
        <dbReference type="EMBL" id="KAL3789809.1"/>
    </source>
</evidence>
<dbReference type="AlphaFoldDB" id="A0ABD3PQH3"/>
<feature type="compositionally biased region" description="Basic and acidic residues" evidence="4">
    <location>
        <begin position="892"/>
        <end position="909"/>
    </location>
</feature>
<feature type="domain" description="AAA+ ATPase" evidence="6">
    <location>
        <begin position="350"/>
        <end position="486"/>
    </location>
</feature>
<sequence length="909" mass="99232">MRFALTTVAAAIATSQLVTAHTRSFGIARPSFFNHKSVQSSVQQLANAVSLDSTLSLPRGGAVDEVEGETAEEPTLYLPGLLEASVSGKWDVTEASKDYTITISPSKAKELSLKSGDVVGVVGRRRRASYAVVDIAKASKSSVKLSHNLASNLRVRDTDKVKVVPLEGESMQQFEATSGDMALLAKLPEVASSVTFSPVKDSLHSLELSEGGDEVSEEEIMSRFLKPYLNMEEGVVVLKKGHTLVLRDADRKSLEFTVTHLAIGEDNEEDEGAEEADNDESMLHNPAEKSVGAIINESTDIIIGSSVDRPEVGLGYDSVGGCGKAIKLMRELVELPLRFPELWTTAGVPTPKGVLLHGPPGCGKTLIANALMEETGAHVVIINGPEIMARKGGESEANLRQAFEEAQKKSPSIIFMDELDSIAPKRDQAQGETEKRIVSQLLTLMDSLKPNSNVIVIGATNRPNVIESALRRPGRFDRELEIAIPDEDGRFEILQIKMKDMKTSPDVDLFQIARDTHGFIGADLQQLTLEAALECIRSNIQNMDVETEEPIPDEVLDQLIVTNDHFMYALGVCDPSTLRENKVEVPDVKWEDIGGLEDTKRDLQEMVRYPIEHRGLFEKFGMEASRGVLFYGPPGCGKTLMAKAIANECGANFISVKGPELLNAWFGGSEANVRDLFDKARAASPCILFFDEMDSIARARGSGGGSSETSDRVINQILSEIDGIGSGKTLFIIGATNRPDILDPGIMRPGRLDQLIYIPLPDYESRVSIFKANLRKSPVAEDVTFELLAEVTDGFSGADITEICQRAAKNAIRESITAEIERQRRVEAGELTQEEADALPDPIPCITRAHFEDSMSKARRSVTPDVVQQYDEFSAKIKQKWETNEADGSAYDIDRAAEEQAREDALLSG</sequence>
<organism evidence="7 8">
    <name type="scientific">Cyclotella atomus</name>
    <dbReference type="NCBI Taxonomy" id="382360"/>
    <lineage>
        <taxon>Eukaryota</taxon>
        <taxon>Sar</taxon>
        <taxon>Stramenopiles</taxon>
        <taxon>Ochrophyta</taxon>
        <taxon>Bacillariophyta</taxon>
        <taxon>Coscinodiscophyceae</taxon>
        <taxon>Thalassiosirophycidae</taxon>
        <taxon>Stephanodiscales</taxon>
        <taxon>Stephanodiscaceae</taxon>
        <taxon>Cyclotella</taxon>
    </lineage>
</organism>
<reference evidence="7 8" key="1">
    <citation type="submission" date="2024-10" db="EMBL/GenBank/DDBJ databases">
        <title>Updated reference genomes for cyclostephanoid diatoms.</title>
        <authorList>
            <person name="Roberts W.R."/>
            <person name="Alverson A.J."/>
        </authorList>
    </citation>
    <scope>NUCLEOTIDE SEQUENCE [LARGE SCALE GENOMIC DNA]</scope>
    <source>
        <strain evidence="7 8">AJA010-31</strain>
    </source>
</reference>
<dbReference type="Gene3D" id="3.40.50.300">
    <property type="entry name" value="P-loop containing nucleotide triphosphate hydrolases"/>
    <property type="match status" value="2"/>
</dbReference>
<feature type="signal peptide" evidence="5">
    <location>
        <begin position="1"/>
        <end position="20"/>
    </location>
</feature>
<dbReference type="InterPro" id="IPR003593">
    <property type="entry name" value="AAA+_ATPase"/>
</dbReference>
<dbReference type="SUPFAM" id="SSF50692">
    <property type="entry name" value="ADC-like"/>
    <property type="match status" value="1"/>
</dbReference>
<name>A0ABD3PQH3_9STRA</name>
<keyword evidence="5" id="KW-0732">Signal</keyword>
<proteinExistence type="predicted"/>
<dbReference type="SMART" id="SM00382">
    <property type="entry name" value="AAA"/>
    <property type="match status" value="2"/>
</dbReference>
<dbReference type="Gene3D" id="6.10.20.150">
    <property type="match status" value="1"/>
</dbReference>
<comment type="caution">
    <text evidence="7">The sequence shown here is derived from an EMBL/GenBank/DDBJ whole genome shotgun (WGS) entry which is preliminary data.</text>
</comment>
<evidence type="ECO:0000256" key="4">
    <source>
        <dbReference type="SAM" id="MobiDB-lite"/>
    </source>
</evidence>
<dbReference type="InterPro" id="IPR009010">
    <property type="entry name" value="Asp_de-COase-like_dom_sf"/>
</dbReference>
<dbReference type="FunFam" id="1.10.8.60:FF:000097">
    <property type="entry name" value="spermatogenesis-associated protein 5 isoform X2"/>
    <property type="match status" value="1"/>
</dbReference>
<evidence type="ECO:0000256" key="3">
    <source>
        <dbReference type="ARBA" id="ARBA00022840"/>
    </source>
</evidence>
<gene>
    <name evidence="7" type="ORF">ACHAWO_000280</name>
</gene>
<dbReference type="PANTHER" id="PTHR23077:SF171">
    <property type="entry name" value="NUCLEAR VALOSIN-CONTAINING PROTEIN-LIKE"/>
    <property type="match status" value="1"/>
</dbReference>
<evidence type="ECO:0000256" key="5">
    <source>
        <dbReference type="SAM" id="SignalP"/>
    </source>
</evidence>
<dbReference type="EMBL" id="JALLPJ020000514">
    <property type="protein sequence ID" value="KAL3789809.1"/>
    <property type="molecule type" value="Genomic_DNA"/>
</dbReference>
<feature type="chain" id="PRO_5044795192" description="AAA+ ATPase domain-containing protein" evidence="5">
    <location>
        <begin position="21"/>
        <end position="909"/>
    </location>
</feature>
<evidence type="ECO:0000256" key="2">
    <source>
        <dbReference type="ARBA" id="ARBA00022741"/>
    </source>
</evidence>
<dbReference type="Pfam" id="PF17862">
    <property type="entry name" value="AAA_lid_3"/>
    <property type="match status" value="2"/>
</dbReference>
<dbReference type="InterPro" id="IPR041569">
    <property type="entry name" value="AAA_lid_3"/>
</dbReference>
<evidence type="ECO:0000256" key="1">
    <source>
        <dbReference type="ARBA" id="ARBA00022737"/>
    </source>
</evidence>
<keyword evidence="3" id="KW-0067">ATP-binding</keyword>
<dbReference type="FunFam" id="3.40.50.300:FF:000018">
    <property type="entry name" value="Cell division control 48"/>
    <property type="match status" value="1"/>
</dbReference>
<accession>A0ABD3PQH3</accession>
<keyword evidence="1" id="KW-0677">Repeat</keyword>
<keyword evidence="8" id="KW-1185">Reference proteome</keyword>
<dbReference type="PANTHER" id="PTHR23077">
    <property type="entry name" value="AAA-FAMILY ATPASE"/>
    <property type="match status" value="1"/>
</dbReference>
<dbReference type="Gene3D" id="1.10.8.60">
    <property type="match status" value="1"/>
</dbReference>
<dbReference type="Pfam" id="PF00004">
    <property type="entry name" value="AAA"/>
    <property type="match status" value="2"/>
</dbReference>
<dbReference type="InterPro" id="IPR003959">
    <property type="entry name" value="ATPase_AAA_core"/>
</dbReference>
<dbReference type="SUPFAM" id="SSF52540">
    <property type="entry name" value="P-loop containing nucleoside triphosphate hydrolases"/>
    <property type="match status" value="2"/>
</dbReference>
<feature type="region of interest" description="Disordered" evidence="4">
    <location>
        <begin position="884"/>
        <end position="909"/>
    </location>
</feature>
<feature type="domain" description="AAA+ ATPase" evidence="6">
    <location>
        <begin position="624"/>
        <end position="762"/>
    </location>
</feature>
<dbReference type="GO" id="GO:0005524">
    <property type="term" value="F:ATP binding"/>
    <property type="evidence" value="ECO:0007669"/>
    <property type="project" value="UniProtKB-KW"/>
</dbReference>
<dbReference type="Proteomes" id="UP001530400">
    <property type="component" value="Unassembled WGS sequence"/>
</dbReference>
<protein>
    <recommendedName>
        <fullName evidence="6">AAA+ ATPase domain-containing protein</fullName>
    </recommendedName>
</protein>
<dbReference type="InterPro" id="IPR050168">
    <property type="entry name" value="AAA_ATPase_domain"/>
</dbReference>
<evidence type="ECO:0000313" key="8">
    <source>
        <dbReference type="Proteomes" id="UP001530400"/>
    </source>
</evidence>
<dbReference type="InterPro" id="IPR027417">
    <property type="entry name" value="P-loop_NTPase"/>
</dbReference>
<dbReference type="Gene3D" id="2.40.40.20">
    <property type="match status" value="1"/>
</dbReference>
<keyword evidence="2" id="KW-0547">Nucleotide-binding</keyword>
<evidence type="ECO:0000259" key="6">
    <source>
        <dbReference type="SMART" id="SM00382"/>
    </source>
</evidence>
<dbReference type="FunFam" id="3.40.50.300:FF:000012">
    <property type="entry name" value="Transitional endoplasmic reticulum ATPase"/>
    <property type="match status" value="1"/>
</dbReference>